<accession>A0AAV5F841</accession>
<dbReference type="InterPro" id="IPR002885">
    <property type="entry name" value="PPR_rpt"/>
</dbReference>
<name>A0AAV5F841_ELECO</name>
<dbReference type="PANTHER" id="PTHR47926:SF537">
    <property type="entry name" value="PENTACOTRIPEPTIDE-REPEAT REGION OF PRORP DOMAIN-CONTAINING PROTEIN"/>
    <property type="match status" value="1"/>
</dbReference>
<reference evidence="4" key="2">
    <citation type="submission" date="2021-12" db="EMBL/GenBank/DDBJ databases">
        <title>Resequencing data analysis of finger millet.</title>
        <authorList>
            <person name="Hatakeyama M."/>
            <person name="Aluri S."/>
            <person name="Balachadran M.T."/>
            <person name="Sivarajan S.R."/>
            <person name="Poveda L."/>
            <person name="Shimizu-Inatsugi R."/>
            <person name="Schlapbach R."/>
            <person name="Sreeman S.M."/>
            <person name="Shimizu K.K."/>
        </authorList>
    </citation>
    <scope>NUCLEOTIDE SEQUENCE</scope>
</reference>
<evidence type="ECO:0000313" key="4">
    <source>
        <dbReference type="EMBL" id="GJN30406.1"/>
    </source>
</evidence>
<comment type="caution">
    <text evidence="4">The sequence shown here is derived from an EMBL/GenBank/DDBJ whole genome shotgun (WGS) entry which is preliminary data.</text>
</comment>
<dbReference type="AlphaFoldDB" id="A0AAV5F841"/>
<organism evidence="4 5">
    <name type="scientific">Eleusine coracana subsp. coracana</name>
    <dbReference type="NCBI Taxonomy" id="191504"/>
    <lineage>
        <taxon>Eukaryota</taxon>
        <taxon>Viridiplantae</taxon>
        <taxon>Streptophyta</taxon>
        <taxon>Embryophyta</taxon>
        <taxon>Tracheophyta</taxon>
        <taxon>Spermatophyta</taxon>
        <taxon>Magnoliopsida</taxon>
        <taxon>Liliopsida</taxon>
        <taxon>Poales</taxon>
        <taxon>Poaceae</taxon>
        <taxon>PACMAD clade</taxon>
        <taxon>Chloridoideae</taxon>
        <taxon>Cynodonteae</taxon>
        <taxon>Eleusininae</taxon>
        <taxon>Eleusine</taxon>
    </lineage>
</organism>
<reference evidence="4" key="1">
    <citation type="journal article" date="2018" name="DNA Res.">
        <title>Multiple hybrid de novo genome assembly of finger millet, an orphan allotetraploid crop.</title>
        <authorList>
            <person name="Hatakeyama M."/>
            <person name="Aluri S."/>
            <person name="Balachadran M.T."/>
            <person name="Sivarajan S.R."/>
            <person name="Patrignani A."/>
            <person name="Gruter S."/>
            <person name="Poveda L."/>
            <person name="Shimizu-Inatsugi R."/>
            <person name="Baeten J."/>
            <person name="Francoijs K.J."/>
            <person name="Nataraja K.N."/>
            <person name="Reddy Y.A.N."/>
            <person name="Phadnis S."/>
            <person name="Ravikumar R.L."/>
            <person name="Schlapbach R."/>
            <person name="Sreeman S.M."/>
            <person name="Shimizu K.K."/>
        </authorList>
    </citation>
    <scope>NUCLEOTIDE SEQUENCE</scope>
</reference>
<evidence type="ECO:0000313" key="5">
    <source>
        <dbReference type="Proteomes" id="UP001054889"/>
    </source>
</evidence>
<dbReference type="PROSITE" id="PS51375">
    <property type="entry name" value="PPR"/>
    <property type="match status" value="1"/>
</dbReference>
<dbReference type="GO" id="GO:0009451">
    <property type="term" value="P:RNA modification"/>
    <property type="evidence" value="ECO:0007669"/>
    <property type="project" value="InterPro"/>
</dbReference>
<dbReference type="Pfam" id="PF01535">
    <property type="entry name" value="PPR"/>
    <property type="match status" value="1"/>
</dbReference>
<dbReference type="FunFam" id="1.25.40.10:FF:001137">
    <property type="entry name" value="Pentatricopeptide repeat-containing protein chloroplastic"/>
    <property type="match status" value="1"/>
</dbReference>
<evidence type="ECO:0000256" key="1">
    <source>
        <dbReference type="ARBA" id="ARBA00022737"/>
    </source>
</evidence>
<dbReference type="GO" id="GO:0003723">
    <property type="term" value="F:RNA binding"/>
    <property type="evidence" value="ECO:0007669"/>
    <property type="project" value="InterPro"/>
</dbReference>
<keyword evidence="1" id="KW-0677">Repeat</keyword>
<dbReference type="InterPro" id="IPR046960">
    <property type="entry name" value="PPR_At4g14850-like_plant"/>
</dbReference>
<feature type="repeat" description="PPR" evidence="3">
    <location>
        <begin position="77"/>
        <end position="111"/>
    </location>
</feature>
<protein>
    <recommendedName>
        <fullName evidence="6">Pentatricopeptide repeat-containing protein</fullName>
    </recommendedName>
</protein>
<dbReference type="Gene3D" id="1.25.40.10">
    <property type="entry name" value="Tetratricopeptide repeat domain"/>
    <property type="match status" value="2"/>
</dbReference>
<evidence type="ECO:0000256" key="2">
    <source>
        <dbReference type="ARBA" id="ARBA00022946"/>
    </source>
</evidence>
<sequence length="208" mass="22319">MPSLLLARCGWCSTKRDLCLLHGAVLRRRHLLPAADAAAALAKLLRFAAVSPAGDLRHASLLLSFHLPFISSAASHLAFFYNTLMRGLAASSSPGAAIEVFTAMRRAGATPDAFTFTFALKSCTRCHSLGRLPSDLHAQAIKHGCLGARSPHAHVHNALLHAYASRAAVDDARRVFDGMPIRDVVSFTGLLTVHLKASDLDSAREVFD</sequence>
<dbReference type="Proteomes" id="UP001054889">
    <property type="component" value="Unassembled WGS sequence"/>
</dbReference>
<evidence type="ECO:0000256" key="3">
    <source>
        <dbReference type="PROSITE-ProRule" id="PRU00708"/>
    </source>
</evidence>
<dbReference type="InterPro" id="IPR011990">
    <property type="entry name" value="TPR-like_helical_dom_sf"/>
</dbReference>
<proteinExistence type="predicted"/>
<dbReference type="PANTHER" id="PTHR47926">
    <property type="entry name" value="PENTATRICOPEPTIDE REPEAT-CONTAINING PROTEIN"/>
    <property type="match status" value="1"/>
</dbReference>
<dbReference type="Pfam" id="PF13041">
    <property type="entry name" value="PPR_2"/>
    <property type="match status" value="1"/>
</dbReference>
<keyword evidence="2" id="KW-0809">Transit peptide</keyword>
<evidence type="ECO:0008006" key="6">
    <source>
        <dbReference type="Google" id="ProtNLM"/>
    </source>
</evidence>
<dbReference type="NCBIfam" id="TIGR00756">
    <property type="entry name" value="PPR"/>
    <property type="match status" value="1"/>
</dbReference>
<keyword evidence="5" id="KW-1185">Reference proteome</keyword>
<gene>
    <name evidence="4" type="primary">gb18711</name>
    <name evidence="4" type="ORF">PR202_gb18711</name>
</gene>
<dbReference type="EMBL" id="BQKI01000082">
    <property type="protein sequence ID" value="GJN30406.1"/>
    <property type="molecule type" value="Genomic_DNA"/>
</dbReference>